<reference evidence="1 2" key="1">
    <citation type="submission" date="2021-05" db="EMBL/GenBank/DDBJ databases">
        <title>Croceibacterium sp. LX-88 genome sequence.</title>
        <authorList>
            <person name="Luo X."/>
        </authorList>
    </citation>
    <scope>NUCLEOTIDE SEQUENCE [LARGE SCALE GENOMIC DNA]</scope>
    <source>
        <strain evidence="1 2">LX-88</strain>
    </source>
</reference>
<organism evidence="1 2">
    <name type="scientific">Croceibacterium selenioxidans</name>
    <dbReference type="NCBI Taxonomy" id="2838833"/>
    <lineage>
        <taxon>Bacteria</taxon>
        <taxon>Pseudomonadati</taxon>
        <taxon>Pseudomonadota</taxon>
        <taxon>Alphaproteobacteria</taxon>
        <taxon>Sphingomonadales</taxon>
        <taxon>Erythrobacteraceae</taxon>
        <taxon>Croceibacterium</taxon>
    </lineage>
</organism>
<dbReference type="Proteomes" id="UP000811255">
    <property type="component" value="Unassembled WGS sequence"/>
</dbReference>
<protein>
    <recommendedName>
        <fullName evidence="3">Lipoprotein</fullName>
    </recommendedName>
</protein>
<evidence type="ECO:0000313" key="2">
    <source>
        <dbReference type="Proteomes" id="UP000811255"/>
    </source>
</evidence>
<evidence type="ECO:0000313" key="1">
    <source>
        <dbReference type="EMBL" id="MBT2133296.1"/>
    </source>
</evidence>
<evidence type="ECO:0008006" key="3">
    <source>
        <dbReference type="Google" id="ProtNLM"/>
    </source>
</evidence>
<keyword evidence="2" id="KW-1185">Reference proteome</keyword>
<gene>
    <name evidence="1" type="ORF">KK137_03020</name>
</gene>
<accession>A0ABS5W0M6</accession>
<comment type="caution">
    <text evidence="1">The sequence shown here is derived from an EMBL/GenBank/DDBJ whole genome shotgun (WGS) entry which is preliminary data.</text>
</comment>
<dbReference type="EMBL" id="JAHFVK010000001">
    <property type="protein sequence ID" value="MBT2133296.1"/>
    <property type="molecule type" value="Genomic_DNA"/>
</dbReference>
<proteinExistence type="predicted"/>
<name>A0ABS5W0M6_9SPHN</name>
<sequence>MAFCCLAIAGCVPAPPPPPAPTPAPAPRPAPPPVPAPAPVASYDHWMDAPATPGDWTYRNGTALFSDPAGGALLALRCDRAAGAVELVRAGQVTATEIIVRAETLERGLSARTAAAGVAAQIPSRDPLLDAMAFSKGRFAVEVIGLPTLYAPAYPEVTRVIEDCR</sequence>